<comment type="similarity">
    <text evidence="2">Belongs to the MscS (TC 1.A.23) family.</text>
</comment>
<dbReference type="Pfam" id="PF00924">
    <property type="entry name" value="MS_channel_2nd"/>
    <property type="match status" value="1"/>
</dbReference>
<evidence type="ECO:0000256" key="7">
    <source>
        <dbReference type="SAM" id="Phobius"/>
    </source>
</evidence>
<keyword evidence="11" id="KW-1185">Reference proteome</keyword>
<dbReference type="InterPro" id="IPR023408">
    <property type="entry name" value="MscS_beta-dom_sf"/>
</dbReference>
<evidence type="ECO:0000256" key="5">
    <source>
        <dbReference type="ARBA" id="ARBA00022989"/>
    </source>
</evidence>
<dbReference type="InterPro" id="IPR011014">
    <property type="entry name" value="MscS_channel_TM-2"/>
</dbReference>
<dbReference type="Proteomes" id="UP000239002">
    <property type="component" value="Unassembled WGS sequence"/>
</dbReference>
<dbReference type="InterPro" id="IPR045275">
    <property type="entry name" value="MscS_archaea/bacteria_type"/>
</dbReference>
<dbReference type="PANTHER" id="PTHR30221:SF1">
    <property type="entry name" value="SMALL-CONDUCTANCE MECHANOSENSITIVE CHANNEL"/>
    <property type="match status" value="1"/>
</dbReference>
<evidence type="ECO:0000259" key="9">
    <source>
        <dbReference type="Pfam" id="PF21082"/>
    </source>
</evidence>
<gene>
    <name evidence="10" type="ORF">LY01_01309</name>
</gene>
<dbReference type="InterPro" id="IPR049278">
    <property type="entry name" value="MS_channel_C"/>
</dbReference>
<comment type="subcellular location">
    <subcellularLocation>
        <location evidence="1">Cell membrane</location>
        <topology evidence="1">Multi-pass membrane protein</topology>
    </subcellularLocation>
</comment>
<name>A0A2S6INI2_9FLAO</name>
<evidence type="ECO:0000259" key="8">
    <source>
        <dbReference type="Pfam" id="PF00924"/>
    </source>
</evidence>
<keyword evidence="6 7" id="KW-0472">Membrane</keyword>
<comment type="caution">
    <text evidence="10">The sequence shown here is derived from an EMBL/GenBank/DDBJ whole genome shotgun (WGS) entry which is preliminary data.</text>
</comment>
<feature type="transmembrane region" description="Helical" evidence="7">
    <location>
        <begin position="115"/>
        <end position="134"/>
    </location>
</feature>
<dbReference type="Pfam" id="PF05552">
    <property type="entry name" value="MS_channel_1st_1"/>
    <property type="match status" value="1"/>
</dbReference>
<dbReference type="GO" id="GO:0008381">
    <property type="term" value="F:mechanosensitive monoatomic ion channel activity"/>
    <property type="evidence" value="ECO:0007669"/>
    <property type="project" value="InterPro"/>
</dbReference>
<feature type="transmembrane region" description="Helical" evidence="7">
    <location>
        <begin position="89"/>
        <end position="109"/>
    </location>
</feature>
<keyword evidence="3" id="KW-1003">Cell membrane</keyword>
<reference evidence="10 11" key="1">
    <citation type="submission" date="2018-02" db="EMBL/GenBank/DDBJ databases">
        <title>Genomic Encyclopedia of Archaeal and Bacterial Type Strains, Phase II (KMG-II): from individual species to whole genera.</title>
        <authorList>
            <person name="Goeker M."/>
        </authorList>
    </citation>
    <scope>NUCLEOTIDE SEQUENCE [LARGE SCALE GENOMIC DNA]</scope>
    <source>
        <strain evidence="10 11">DSM 16809</strain>
    </source>
</reference>
<evidence type="ECO:0000256" key="4">
    <source>
        <dbReference type="ARBA" id="ARBA00022692"/>
    </source>
</evidence>
<accession>A0A2S6INI2</accession>
<organism evidence="10 11">
    <name type="scientific">Nonlabens xylanidelens</name>
    <dbReference type="NCBI Taxonomy" id="191564"/>
    <lineage>
        <taxon>Bacteria</taxon>
        <taxon>Pseudomonadati</taxon>
        <taxon>Bacteroidota</taxon>
        <taxon>Flavobacteriia</taxon>
        <taxon>Flavobacteriales</taxon>
        <taxon>Flavobacteriaceae</taxon>
        <taxon>Nonlabens</taxon>
    </lineage>
</organism>
<dbReference type="InterPro" id="IPR011066">
    <property type="entry name" value="MscS_channel_C_sf"/>
</dbReference>
<dbReference type="InterPro" id="IPR010920">
    <property type="entry name" value="LSM_dom_sf"/>
</dbReference>
<dbReference type="EMBL" id="PTJE01000002">
    <property type="protein sequence ID" value="PPK95716.1"/>
    <property type="molecule type" value="Genomic_DNA"/>
</dbReference>
<dbReference type="Pfam" id="PF21082">
    <property type="entry name" value="MS_channel_3rd"/>
    <property type="match status" value="1"/>
</dbReference>
<feature type="domain" description="Mechanosensitive ion channel MscS C-terminal" evidence="9">
    <location>
        <begin position="211"/>
        <end position="288"/>
    </location>
</feature>
<evidence type="ECO:0000256" key="1">
    <source>
        <dbReference type="ARBA" id="ARBA00004651"/>
    </source>
</evidence>
<evidence type="ECO:0000313" key="10">
    <source>
        <dbReference type="EMBL" id="PPK95716.1"/>
    </source>
</evidence>
<evidence type="ECO:0000256" key="6">
    <source>
        <dbReference type="ARBA" id="ARBA00023136"/>
    </source>
</evidence>
<dbReference type="AlphaFoldDB" id="A0A2S6INI2"/>
<dbReference type="Gene3D" id="2.30.30.60">
    <property type="match status" value="1"/>
</dbReference>
<dbReference type="PANTHER" id="PTHR30221">
    <property type="entry name" value="SMALL-CONDUCTANCE MECHANOSENSITIVE CHANNEL"/>
    <property type="match status" value="1"/>
</dbReference>
<dbReference type="InterPro" id="IPR006685">
    <property type="entry name" value="MscS_channel_2nd"/>
</dbReference>
<dbReference type="InterPro" id="IPR008910">
    <property type="entry name" value="MSC_TM_helix"/>
</dbReference>
<dbReference type="Gene3D" id="1.10.287.1260">
    <property type="match status" value="1"/>
</dbReference>
<evidence type="ECO:0000256" key="2">
    <source>
        <dbReference type="ARBA" id="ARBA00008017"/>
    </source>
</evidence>
<dbReference type="Gene3D" id="3.30.70.100">
    <property type="match status" value="1"/>
</dbReference>
<keyword evidence="5 7" id="KW-1133">Transmembrane helix</keyword>
<dbReference type="GO" id="GO:0005886">
    <property type="term" value="C:plasma membrane"/>
    <property type="evidence" value="ECO:0007669"/>
    <property type="project" value="UniProtKB-SubCell"/>
</dbReference>
<dbReference type="SUPFAM" id="SSF50182">
    <property type="entry name" value="Sm-like ribonucleoproteins"/>
    <property type="match status" value="1"/>
</dbReference>
<sequence length="326" mass="36743">MLNKKNFTTDYLYCKPNFMPLQDQVEDINISDRITNTTYSYYENFIDFLPRLALGLAIIILGVLIASFLGRFTTSSVIRRTKDPLMSRFLGKAIRFVFIIIFIMLALRAAGLGDISAGILATAGASAVVLGFAFKDIGQNFIAGVILSFNRPFDVNDTVEIGNNFGRVKALEFRYTKLKTFDGKDVYIPNSDVITQPVTNYTEDGFYRWDFVVGVDYDDDINEAKQSIMDALNADPKVVTDEDHVSYVIEDELATSTVNLKVFFWVDTLDFGRVANTTRGRVIGNVKRALMQKGFYLPADIQEIKLYGRDSELPLSLQDKRVKKDA</sequence>
<evidence type="ECO:0000256" key="3">
    <source>
        <dbReference type="ARBA" id="ARBA00022475"/>
    </source>
</evidence>
<dbReference type="SUPFAM" id="SSF82861">
    <property type="entry name" value="Mechanosensitive channel protein MscS (YggB), transmembrane region"/>
    <property type="match status" value="1"/>
</dbReference>
<feature type="domain" description="Mechanosensitive ion channel MscS" evidence="8">
    <location>
        <begin position="138"/>
        <end position="202"/>
    </location>
</feature>
<proteinExistence type="inferred from homology"/>
<protein>
    <submittedName>
        <fullName evidence="10">Mechanosensitive ion channel-like protein</fullName>
    </submittedName>
</protein>
<keyword evidence="4 7" id="KW-0812">Transmembrane</keyword>
<dbReference type="SUPFAM" id="SSF82689">
    <property type="entry name" value="Mechanosensitive channel protein MscS (YggB), C-terminal domain"/>
    <property type="match status" value="1"/>
</dbReference>
<evidence type="ECO:0000313" key="11">
    <source>
        <dbReference type="Proteomes" id="UP000239002"/>
    </source>
</evidence>
<feature type="transmembrane region" description="Helical" evidence="7">
    <location>
        <begin position="48"/>
        <end position="69"/>
    </location>
</feature>